<dbReference type="STRING" id="648996.Theam_0219"/>
<keyword evidence="2" id="KW-1185">Reference proteome</keyword>
<sequence length="322" mass="35567">MRKLLILFPLLLSFTTCGHREAPKPPLTFKPATPELSGAIQEFRSPLIYWKPVKTFEDGRKISAPGKVSYIVIVNFGGRKVKLSETYFKDSPIKPKEKRCYQVVAEYKGHFSIPSEPVCIVGQKPIEAVPKVKEAKGEDGKAVVKFAEAPYPIEVFKNQSPPFIKPYRVINGTLFEDENVKNGETYTYRFRFSQGNLKGRLSPPVKVEPADTIPPAPPQHPFIVCGSGCTLIWEPSPSEDVKYYLVVAGGKKVKVNGLYFLAETCPEAFTLYAVDKAGNLSKPVKVEVGSEESCCCNGKQVGPTGDGELHKDAGGVRNSLRR</sequence>
<proteinExistence type="predicted"/>
<dbReference type="Proteomes" id="UP000006362">
    <property type="component" value="Chromosome"/>
</dbReference>
<dbReference type="OrthoDB" id="11573at2"/>
<dbReference type="RefSeq" id="WP_013536978.1">
    <property type="nucleotide sequence ID" value="NC_014926.1"/>
</dbReference>
<dbReference type="EMBL" id="CP002444">
    <property type="protein sequence ID" value="ADU96192.1"/>
    <property type="molecule type" value="Genomic_DNA"/>
</dbReference>
<dbReference type="KEGG" id="tam:Theam_0219"/>
<evidence type="ECO:0008006" key="3">
    <source>
        <dbReference type="Google" id="ProtNLM"/>
    </source>
</evidence>
<dbReference type="AlphaFoldDB" id="E8T3Y2"/>
<evidence type="ECO:0000313" key="1">
    <source>
        <dbReference type="EMBL" id="ADU96192.1"/>
    </source>
</evidence>
<gene>
    <name evidence="1" type="ordered locus">Theam_0219</name>
</gene>
<reference evidence="1" key="1">
    <citation type="submission" date="2011-01" db="EMBL/GenBank/DDBJ databases">
        <title>Complete sequence of chromosome of Thermovibrio ammonificans HB-1.</title>
        <authorList>
            <consortium name="US DOE Joint Genome Institute"/>
            <person name="Lucas S."/>
            <person name="Copeland A."/>
            <person name="Lapidus A."/>
            <person name="Cheng J.-F."/>
            <person name="Goodwin L."/>
            <person name="Pitluck S."/>
            <person name="Davenport K."/>
            <person name="Detter J.C."/>
            <person name="Han C."/>
            <person name="Tapia R."/>
            <person name="Land M."/>
            <person name="Hauser L."/>
            <person name="Kyrpides N."/>
            <person name="Ivanova N."/>
            <person name="Ovchinnikova G."/>
            <person name="Vetriani C."/>
            <person name="Woyke T."/>
        </authorList>
    </citation>
    <scope>NUCLEOTIDE SEQUENCE [LARGE SCALE GENOMIC DNA]</scope>
    <source>
        <strain evidence="1">HB-1</strain>
    </source>
</reference>
<evidence type="ECO:0000313" key="2">
    <source>
        <dbReference type="Proteomes" id="UP000006362"/>
    </source>
</evidence>
<accession>E8T3Y2</accession>
<protein>
    <recommendedName>
        <fullName evidence="3">Fibronectin type III domain protein</fullName>
    </recommendedName>
</protein>
<dbReference type="HOGENOM" id="CLU_902335_0_0_0"/>
<organism evidence="1 2">
    <name type="scientific">Thermovibrio ammonificans (strain DSM 15698 / JCM 12110 / HB-1)</name>
    <dbReference type="NCBI Taxonomy" id="648996"/>
    <lineage>
        <taxon>Bacteria</taxon>
        <taxon>Pseudomonadati</taxon>
        <taxon>Aquificota</taxon>
        <taxon>Aquificia</taxon>
        <taxon>Desulfurobacteriales</taxon>
        <taxon>Desulfurobacteriaceae</taxon>
        <taxon>Thermovibrio</taxon>
    </lineage>
</organism>
<name>E8T3Y2_THEA1</name>